<dbReference type="Pfam" id="PF17433">
    <property type="entry name" value="Glyco_hydro_49N"/>
    <property type="match status" value="1"/>
</dbReference>
<evidence type="ECO:0000313" key="5">
    <source>
        <dbReference type="Proteomes" id="UP000235786"/>
    </source>
</evidence>
<keyword evidence="1" id="KW-0732">Signal</keyword>
<dbReference type="InterPro" id="IPR041402">
    <property type="entry name" value="B_solenoid_dext"/>
</dbReference>
<dbReference type="GO" id="GO:0004553">
    <property type="term" value="F:hydrolase activity, hydrolyzing O-glycosyl compounds"/>
    <property type="evidence" value="ECO:0007669"/>
    <property type="project" value="InterPro"/>
</dbReference>
<dbReference type="OrthoDB" id="406508at2759"/>
<feature type="domain" description="Glycoside hydrolase family 49 N-terminal" evidence="3">
    <location>
        <begin position="15"/>
        <end position="202"/>
    </location>
</feature>
<dbReference type="Proteomes" id="UP000235786">
    <property type="component" value="Unassembled WGS sequence"/>
</dbReference>
<name>A0A2J6S5I2_HYAVF</name>
<feature type="chain" id="PRO_5014438295" evidence="1">
    <location>
        <begin position="20"/>
        <end position="614"/>
    </location>
</feature>
<dbReference type="Pfam" id="PF18841">
    <property type="entry name" value="B_solenoid_dext"/>
    <property type="match status" value="1"/>
</dbReference>
<accession>A0A2J6S5I2</accession>
<feature type="domain" description="Glycoside hydrolase family 49 C-terminal" evidence="2">
    <location>
        <begin position="457"/>
        <end position="580"/>
    </location>
</feature>
<dbReference type="InterPro" id="IPR012334">
    <property type="entry name" value="Pectin_lyas_fold"/>
</dbReference>
<dbReference type="Pfam" id="PF03718">
    <property type="entry name" value="Glyco_hydro_49"/>
    <property type="match status" value="1"/>
</dbReference>
<dbReference type="Pfam" id="PF18783">
    <property type="entry name" value="IPU_b_solenoid"/>
    <property type="match status" value="1"/>
</dbReference>
<dbReference type="InterPro" id="IPR005192">
    <property type="entry name" value="Glyco_hydro_49_C"/>
</dbReference>
<dbReference type="STRING" id="1149755.A0A2J6S5I2"/>
<dbReference type="InterPro" id="IPR011050">
    <property type="entry name" value="Pectin_lyase_fold/virulence"/>
</dbReference>
<protein>
    <submittedName>
        <fullName evidence="4">Glycoside hydrolase family 49 protein</fullName>
    </submittedName>
</protein>
<proteinExistence type="predicted"/>
<dbReference type="InterPro" id="IPR023226">
    <property type="entry name" value="Glyco_hydro_49_N_dom"/>
</dbReference>
<dbReference type="AlphaFoldDB" id="A0A2J6S5I2"/>
<evidence type="ECO:0000259" key="2">
    <source>
        <dbReference type="Pfam" id="PF03718"/>
    </source>
</evidence>
<dbReference type="SUPFAM" id="SSF101596">
    <property type="entry name" value="Dextranase, N-terminal domain"/>
    <property type="match status" value="1"/>
</dbReference>
<evidence type="ECO:0000259" key="3">
    <source>
        <dbReference type="Pfam" id="PF17433"/>
    </source>
</evidence>
<sequence>MLLVLDMCMLVAFAANTTASLSTLKTWWHATGEINTKTPVQNGNVRQSHIPSTYYNSFVYETIPRNGNGQICIPVLSHLLGFTMAWTQFLFAADVIVKVSRLNGAAISASNVIIRPSNLKYTIQSVGGAVLIAVPHTEYGTRFSVELQDDLWTYRNAGPGENSYYVQDVDPNGPGYVESYTNNMPIDGVEPRNALLIFASPFPSSDKVPNDAAQTITMIPGRITGLNTTNKPIAYFGPGVYWCTGTDHMNLSPSVTWVYFAPGAYVKGAVQCNSSALSLKATGFGVLSGEQYVYQANVAQGHINVKSDADSLHMWRGGTTTNGQTWTVDGVTLNAPPFNSMDFYGPVDTFTSDYKQVGAFFGQTDGLEMYPSSHVRDIFYHAGDDVIKTYYSNILAERITVWKTNNAPIIQFGWYQRNLTNITVDHVNVIHNCYQSQEVDYPRALIGSAASYLDVDSTSSADTYSFISNYTMSNWWSEGISPALVGVNPLSNIDTMLLSNIWIEQLANDTTQVDMSTFRVFTDASNGAAVQLGSRSPNNLGLTIQNYYVGSTHITFAAGNWDSFSLGRLNIDGAYAERWDGNLRHLTKLSVGNCFRTSKLWSSSLLAKDLNSND</sequence>
<dbReference type="EMBL" id="KZ613939">
    <property type="protein sequence ID" value="PMD45998.1"/>
    <property type="molecule type" value="Genomic_DNA"/>
</dbReference>
<feature type="signal peptide" evidence="1">
    <location>
        <begin position="1"/>
        <end position="19"/>
    </location>
</feature>
<keyword evidence="5" id="KW-1185">Reference proteome</keyword>
<dbReference type="SUPFAM" id="SSF51126">
    <property type="entry name" value="Pectin lyase-like"/>
    <property type="match status" value="1"/>
</dbReference>
<keyword evidence="4" id="KW-0378">Hydrolase</keyword>
<gene>
    <name evidence="4" type="ORF">L207DRAFT_612415</name>
</gene>
<evidence type="ECO:0000313" key="4">
    <source>
        <dbReference type="EMBL" id="PMD45998.1"/>
    </source>
</evidence>
<dbReference type="InterPro" id="IPR035953">
    <property type="entry name" value="Dextranase_N-ter"/>
</dbReference>
<dbReference type="Gene3D" id="2.60.350.10">
    <property type="entry name" value="Dextranase, N-terminal"/>
    <property type="match status" value="1"/>
</dbReference>
<dbReference type="Gene3D" id="2.160.20.10">
    <property type="entry name" value="Single-stranded right-handed beta-helix, Pectin lyase-like"/>
    <property type="match status" value="1"/>
</dbReference>
<organism evidence="4 5">
    <name type="scientific">Hyaloscypha variabilis (strain UAMH 11265 / GT02V1 / F)</name>
    <name type="common">Meliniomyces variabilis</name>
    <dbReference type="NCBI Taxonomy" id="1149755"/>
    <lineage>
        <taxon>Eukaryota</taxon>
        <taxon>Fungi</taxon>
        <taxon>Dikarya</taxon>
        <taxon>Ascomycota</taxon>
        <taxon>Pezizomycotina</taxon>
        <taxon>Leotiomycetes</taxon>
        <taxon>Helotiales</taxon>
        <taxon>Hyaloscyphaceae</taxon>
        <taxon>Hyaloscypha</taxon>
        <taxon>Hyaloscypha variabilis</taxon>
    </lineage>
</organism>
<dbReference type="InterPro" id="IPR041274">
    <property type="entry name" value="IPU_b_solenoid"/>
</dbReference>
<evidence type="ECO:0000256" key="1">
    <source>
        <dbReference type="SAM" id="SignalP"/>
    </source>
</evidence>
<reference evidence="4 5" key="1">
    <citation type="submission" date="2016-04" db="EMBL/GenBank/DDBJ databases">
        <title>A degradative enzymes factory behind the ericoid mycorrhizal symbiosis.</title>
        <authorList>
            <consortium name="DOE Joint Genome Institute"/>
            <person name="Martino E."/>
            <person name="Morin E."/>
            <person name="Grelet G."/>
            <person name="Kuo A."/>
            <person name="Kohler A."/>
            <person name="Daghino S."/>
            <person name="Barry K."/>
            <person name="Choi C."/>
            <person name="Cichocki N."/>
            <person name="Clum A."/>
            <person name="Copeland A."/>
            <person name="Hainaut M."/>
            <person name="Haridas S."/>
            <person name="Labutti K."/>
            <person name="Lindquist E."/>
            <person name="Lipzen A."/>
            <person name="Khouja H.-R."/>
            <person name="Murat C."/>
            <person name="Ohm R."/>
            <person name="Olson A."/>
            <person name="Spatafora J."/>
            <person name="Veneault-Fourrey C."/>
            <person name="Henrissat B."/>
            <person name="Grigoriev I."/>
            <person name="Martin F."/>
            <person name="Perotto S."/>
        </authorList>
    </citation>
    <scope>NUCLEOTIDE SEQUENCE [LARGE SCALE GENOMIC DNA]</scope>
    <source>
        <strain evidence="4 5">F</strain>
    </source>
</reference>